<gene>
    <name evidence="2" type="ORF">JAZ07_09800</name>
</gene>
<dbReference type="AlphaFoldDB" id="A0A9E4KBV1"/>
<organism evidence="2 3">
    <name type="scientific">Candidatus Thiodiazotropha taylori</name>
    <dbReference type="NCBI Taxonomy" id="2792791"/>
    <lineage>
        <taxon>Bacteria</taxon>
        <taxon>Pseudomonadati</taxon>
        <taxon>Pseudomonadota</taxon>
        <taxon>Gammaproteobacteria</taxon>
        <taxon>Chromatiales</taxon>
        <taxon>Sedimenticolaceae</taxon>
        <taxon>Candidatus Thiodiazotropha</taxon>
    </lineage>
</organism>
<dbReference type="InterPro" id="IPR041304">
    <property type="entry name" value="AbiTii"/>
</dbReference>
<protein>
    <recommendedName>
        <fullName evidence="1">AbiTii domain-containing protein</fullName>
    </recommendedName>
</protein>
<dbReference type="Pfam" id="PF18864">
    <property type="entry name" value="AbiTii"/>
    <property type="match status" value="1"/>
</dbReference>
<accession>A0A9E4KBV1</accession>
<evidence type="ECO:0000313" key="3">
    <source>
        <dbReference type="Proteomes" id="UP000886667"/>
    </source>
</evidence>
<comment type="caution">
    <text evidence="2">The sequence shown here is derived from an EMBL/GenBank/DDBJ whole genome shotgun (WGS) entry which is preliminary data.</text>
</comment>
<reference evidence="2" key="1">
    <citation type="journal article" date="2021" name="Proc. Natl. Acad. Sci. U.S.A.">
        <title>Global biogeography of chemosynthetic symbionts reveals both localized and globally distributed symbiont groups. .</title>
        <authorList>
            <person name="Osvatic J.T."/>
            <person name="Wilkins L.G.E."/>
            <person name="Leibrecht L."/>
            <person name="Leray M."/>
            <person name="Zauner S."/>
            <person name="Polzin J."/>
            <person name="Camacho Y."/>
            <person name="Gros O."/>
            <person name="van Gils J.A."/>
            <person name="Eisen J.A."/>
            <person name="Petersen J.M."/>
            <person name="Yuen B."/>
        </authorList>
    </citation>
    <scope>NUCLEOTIDE SEQUENCE</scope>
    <source>
        <strain evidence="2">MAGclacostrist064TRANS</strain>
    </source>
</reference>
<evidence type="ECO:0000259" key="1">
    <source>
        <dbReference type="Pfam" id="PF18864"/>
    </source>
</evidence>
<dbReference type="EMBL" id="JAEPCM010000331">
    <property type="protein sequence ID" value="MCG7946621.1"/>
    <property type="molecule type" value="Genomic_DNA"/>
</dbReference>
<dbReference type="Proteomes" id="UP000886667">
    <property type="component" value="Unassembled WGS sequence"/>
</dbReference>
<name>A0A9E4KBV1_9GAMM</name>
<proteinExistence type="predicted"/>
<sequence>MNFDKLIEIVPNEPLSKSLPVVLRLAITVDDHDLIKWVKLELNGYFNTNPELTEEVIVPEYRTVAGQHSDDFGRPLVINDADLTFVNTTRLRFGVADLEKFVEENSEYSYRDPNMTEIIKKNMGVEVTTYTFHTGQAAGILAGIKTELIERLMPLKDKVEGSNEKGIISPTEDVIELKPNFFGIGLNLNALGRKWKNYISKKK</sequence>
<evidence type="ECO:0000313" key="2">
    <source>
        <dbReference type="EMBL" id="MCG7946621.1"/>
    </source>
</evidence>
<feature type="domain" description="AbiTii" evidence="1">
    <location>
        <begin position="11"/>
        <end position="175"/>
    </location>
</feature>